<evidence type="ECO:0000313" key="1">
    <source>
        <dbReference type="EMBL" id="MEU2271534.1"/>
    </source>
</evidence>
<sequence length="48" mass="5316">MVQWGRAGQRVDTGIWWTSQDLDAAHSVPAQKVEILEVIEGRLPQADG</sequence>
<dbReference type="RefSeq" id="WP_359793358.1">
    <property type="nucleotide sequence ID" value="NZ_JBEYBN010000075.1"/>
</dbReference>
<proteinExistence type="predicted"/>
<comment type="caution">
    <text evidence="1">The sequence shown here is derived from an EMBL/GenBank/DDBJ whole genome shotgun (WGS) entry which is preliminary data.</text>
</comment>
<accession>A0ABV2Y5J2</accession>
<keyword evidence="2" id="KW-1185">Reference proteome</keyword>
<name>A0ABV2Y5J2_9ACTN</name>
<protein>
    <submittedName>
        <fullName evidence="1">Uncharacterized protein</fullName>
    </submittedName>
</protein>
<evidence type="ECO:0000313" key="2">
    <source>
        <dbReference type="Proteomes" id="UP001550603"/>
    </source>
</evidence>
<dbReference type="EMBL" id="JBEYBN010000075">
    <property type="protein sequence ID" value="MEU2271534.1"/>
    <property type="molecule type" value="Genomic_DNA"/>
</dbReference>
<reference evidence="1 2" key="1">
    <citation type="submission" date="2024-06" db="EMBL/GenBank/DDBJ databases">
        <title>The Natural Products Discovery Center: Release of the First 8490 Sequenced Strains for Exploring Actinobacteria Biosynthetic Diversity.</title>
        <authorList>
            <person name="Kalkreuter E."/>
            <person name="Kautsar S.A."/>
            <person name="Yang D."/>
            <person name="Bader C.D."/>
            <person name="Teijaro C.N."/>
            <person name="Fluegel L."/>
            <person name="Davis C.M."/>
            <person name="Simpson J.R."/>
            <person name="Lauterbach L."/>
            <person name="Steele A.D."/>
            <person name="Gui C."/>
            <person name="Meng S."/>
            <person name="Li G."/>
            <person name="Viehrig K."/>
            <person name="Ye F."/>
            <person name="Su P."/>
            <person name="Kiefer A.F."/>
            <person name="Nichols A."/>
            <person name="Cepeda A.J."/>
            <person name="Yan W."/>
            <person name="Fan B."/>
            <person name="Jiang Y."/>
            <person name="Adhikari A."/>
            <person name="Zheng C.-J."/>
            <person name="Schuster L."/>
            <person name="Cowan T.M."/>
            <person name="Smanski M.J."/>
            <person name="Chevrette M.G."/>
            <person name="De Carvalho L.P.S."/>
            <person name="Shen B."/>
        </authorList>
    </citation>
    <scope>NUCLEOTIDE SEQUENCE [LARGE SCALE GENOMIC DNA]</scope>
    <source>
        <strain evidence="1 2">NPDC019583</strain>
    </source>
</reference>
<organism evidence="1 2">
    <name type="scientific">Streptomyces olindensis</name>
    <dbReference type="NCBI Taxonomy" id="358823"/>
    <lineage>
        <taxon>Bacteria</taxon>
        <taxon>Bacillati</taxon>
        <taxon>Actinomycetota</taxon>
        <taxon>Actinomycetes</taxon>
        <taxon>Kitasatosporales</taxon>
        <taxon>Streptomycetaceae</taxon>
        <taxon>Streptomyces</taxon>
    </lineage>
</organism>
<dbReference type="Proteomes" id="UP001550603">
    <property type="component" value="Unassembled WGS sequence"/>
</dbReference>
<gene>
    <name evidence="1" type="ORF">ABZ568_34960</name>
</gene>